<sequence length="132" mass="15100">MEPIRVEFNSEKGGYADEVDPSFTLPESKEDVETPRKDPLREKDMPQEPTTDPIVNIPYNDTEIKEERELVGTPLQEAGREFTRETGGYEDELDEDMMNSDESEMIESNYGAKRQKSVANKGLVTNTPRRNE</sequence>
<reference evidence="2" key="1">
    <citation type="submission" date="2023-07" db="EMBL/GenBank/DDBJ databases">
        <title>Chromosome-level genome assembly of Artemia franciscana.</title>
        <authorList>
            <person name="Jo E."/>
        </authorList>
    </citation>
    <scope>NUCLEOTIDE SEQUENCE</scope>
    <source>
        <tissue evidence="2">Whole body</tissue>
    </source>
</reference>
<feature type="region of interest" description="Disordered" evidence="1">
    <location>
        <begin position="1"/>
        <end position="59"/>
    </location>
</feature>
<accession>A0AA88HN50</accession>
<feature type="compositionally biased region" description="Acidic residues" evidence="1">
    <location>
        <begin position="88"/>
        <end position="105"/>
    </location>
</feature>
<keyword evidence="3" id="KW-1185">Reference proteome</keyword>
<dbReference type="Proteomes" id="UP001187531">
    <property type="component" value="Unassembled WGS sequence"/>
</dbReference>
<comment type="caution">
    <text evidence="2">The sequence shown here is derived from an EMBL/GenBank/DDBJ whole genome shotgun (WGS) entry which is preliminary data.</text>
</comment>
<dbReference type="EMBL" id="JAVRJZ010000016">
    <property type="protein sequence ID" value="KAK2710736.1"/>
    <property type="molecule type" value="Genomic_DNA"/>
</dbReference>
<organism evidence="2 3">
    <name type="scientific">Artemia franciscana</name>
    <name type="common">Brine shrimp</name>
    <name type="synonym">Artemia sanfranciscana</name>
    <dbReference type="NCBI Taxonomy" id="6661"/>
    <lineage>
        <taxon>Eukaryota</taxon>
        <taxon>Metazoa</taxon>
        <taxon>Ecdysozoa</taxon>
        <taxon>Arthropoda</taxon>
        <taxon>Crustacea</taxon>
        <taxon>Branchiopoda</taxon>
        <taxon>Anostraca</taxon>
        <taxon>Artemiidae</taxon>
        <taxon>Artemia</taxon>
    </lineage>
</organism>
<dbReference type="AlphaFoldDB" id="A0AA88HN50"/>
<evidence type="ECO:0000313" key="3">
    <source>
        <dbReference type="Proteomes" id="UP001187531"/>
    </source>
</evidence>
<feature type="compositionally biased region" description="Basic and acidic residues" evidence="1">
    <location>
        <begin position="27"/>
        <end position="46"/>
    </location>
</feature>
<evidence type="ECO:0000256" key="1">
    <source>
        <dbReference type="SAM" id="MobiDB-lite"/>
    </source>
</evidence>
<proteinExistence type="predicted"/>
<evidence type="ECO:0000313" key="2">
    <source>
        <dbReference type="EMBL" id="KAK2710736.1"/>
    </source>
</evidence>
<gene>
    <name evidence="2" type="ORF">QYM36_012044</name>
</gene>
<feature type="compositionally biased region" description="Basic and acidic residues" evidence="1">
    <location>
        <begin position="1"/>
        <end position="10"/>
    </location>
</feature>
<feature type="region of interest" description="Disordered" evidence="1">
    <location>
        <begin position="71"/>
        <end position="132"/>
    </location>
</feature>
<feature type="compositionally biased region" description="Polar residues" evidence="1">
    <location>
        <begin position="123"/>
        <end position="132"/>
    </location>
</feature>
<protein>
    <submittedName>
        <fullName evidence="2">Uncharacterized protein</fullName>
    </submittedName>
</protein>
<name>A0AA88HN50_ARTSF</name>